<evidence type="ECO:0000313" key="3">
    <source>
        <dbReference type="EMBL" id="EDS38984.1"/>
    </source>
</evidence>
<keyword evidence="1" id="KW-0732">Signal</keyword>
<dbReference type="VEuPathDB" id="VectorBase:CPIJ013443"/>
<accession>B0X254</accession>
<dbReference type="InterPro" id="IPR000330">
    <property type="entry name" value="SNF2_N"/>
</dbReference>
<dbReference type="InParanoid" id="B0X254"/>
<name>B0X254_CULQU</name>
<evidence type="ECO:0000256" key="1">
    <source>
        <dbReference type="SAM" id="SignalP"/>
    </source>
</evidence>
<organism>
    <name type="scientific">Culex quinquefasciatus</name>
    <name type="common">Southern house mosquito</name>
    <name type="synonym">Culex pungens</name>
    <dbReference type="NCBI Taxonomy" id="7176"/>
    <lineage>
        <taxon>Eukaryota</taxon>
        <taxon>Metazoa</taxon>
        <taxon>Ecdysozoa</taxon>
        <taxon>Arthropoda</taxon>
        <taxon>Hexapoda</taxon>
        <taxon>Insecta</taxon>
        <taxon>Pterygota</taxon>
        <taxon>Neoptera</taxon>
        <taxon>Endopterygota</taxon>
        <taxon>Diptera</taxon>
        <taxon>Nematocera</taxon>
        <taxon>Culicoidea</taxon>
        <taxon>Culicidae</taxon>
        <taxon>Culicinae</taxon>
        <taxon>Culicini</taxon>
        <taxon>Culex</taxon>
        <taxon>Culex</taxon>
    </lineage>
</organism>
<dbReference type="InterPro" id="IPR027417">
    <property type="entry name" value="P-loop_NTPase"/>
</dbReference>
<dbReference type="SUPFAM" id="SSF52540">
    <property type="entry name" value="P-loop containing nucleoside triphosphate hydrolases"/>
    <property type="match status" value="1"/>
</dbReference>
<dbReference type="InterPro" id="IPR038718">
    <property type="entry name" value="SNF2-like_sf"/>
</dbReference>
<dbReference type="Proteomes" id="UP000002320">
    <property type="component" value="Unassembled WGS sequence"/>
</dbReference>
<dbReference type="GO" id="GO:0000724">
    <property type="term" value="P:double-strand break repair via homologous recombination"/>
    <property type="evidence" value="ECO:0007669"/>
    <property type="project" value="TreeGrafter"/>
</dbReference>
<feature type="chain" id="PRO_5014567111" description="SNF2 N-terminal domain-containing protein" evidence="1">
    <location>
        <begin position="21"/>
        <end position="392"/>
    </location>
</feature>
<dbReference type="GO" id="GO:0007131">
    <property type="term" value="P:reciprocal meiotic recombination"/>
    <property type="evidence" value="ECO:0007669"/>
    <property type="project" value="TreeGrafter"/>
</dbReference>
<reference evidence="4" key="2">
    <citation type="submission" date="2020-05" db="UniProtKB">
        <authorList>
            <consortium name="EnsemblMetazoa"/>
        </authorList>
    </citation>
    <scope>IDENTIFICATION</scope>
    <source>
        <strain evidence="4">JHB</strain>
    </source>
</reference>
<gene>
    <name evidence="4" type="primary">6046547</name>
    <name evidence="3" type="ORF">CpipJ_CPIJ013443</name>
</gene>
<keyword evidence="5" id="KW-1185">Reference proteome</keyword>
<sequence length="392" mass="42499">MGLLSSQLFVRLLVPTGVVQQPLVPRCFLLVPNHLTFLVEPAVPSNSVHVLDAAALMAAFIWLQKASSGASANSPSATATQLPVPALSGFPVPYEDWDSGTRNVSTSTKEANAVDDVRTVDEAVPAGRTSTTLTIRPQPLPQAQPDPGMLELLTSSENHARVTNDDASVLGQNNDQKAQNVGGRWNVDHRGRKSVTLGDEDGKVIGSSGLVKGEELEEGSRLSKEVELVERIDGEVAKENDVPVKRIRFEARGGFRPPAESMGAGSPIVMSSSGSITKGCVPYCVAKHLRPHQREGVSFLYECVLGMKREDSEQFGAILADEMRQGKTLQTLALIYTLKNQGPYGQPIVKRVLIVTPSSLVDNWDREITKWLKQERIFMFIVGPNSNLLLAS</sequence>
<protein>
    <recommendedName>
        <fullName evidence="2">SNF2 N-terminal domain-containing protein</fullName>
    </recommendedName>
</protein>
<dbReference type="EnsemblMetazoa" id="CPIJ013443-RA">
    <property type="protein sequence ID" value="CPIJ013443-PA"/>
    <property type="gene ID" value="CPIJ013443"/>
</dbReference>
<dbReference type="GO" id="GO:0005634">
    <property type="term" value="C:nucleus"/>
    <property type="evidence" value="ECO:0007669"/>
    <property type="project" value="TreeGrafter"/>
</dbReference>
<dbReference type="KEGG" id="cqu:CpipJ_CPIJ013443"/>
<evidence type="ECO:0000259" key="2">
    <source>
        <dbReference type="Pfam" id="PF00176"/>
    </source>
</evidence>
<proteinExistence type="predicted"/>
<evidence type="ECO:0000313" key="5">
    <source>
        <dbReference type="Proteomes" id="UP000002320"/>
    </source>
</evidence>
<feature type="signal peptide" evidence="1">
    <location>
        <begin position="1"/>
        <end position="20"/>
    </location>
</feature>
<dbReference type="GO" id="GO:0005524">
    <property type="term" value="F:ATP binding"/>
    <property type="evidence" value="ECO:0007669"/>
    <property type="project" value="InterPro"/>
</dbReference>
<dbReference type="OrthoDB" id="413460at2759"/>
<dbReference type="GO" id="GO:0015616">
    <property type="term" value="F:DNA translocase activity"/>
    <property type="evidence" value="ECO:0007669"/>
    <property type="project" value="TreeGrafter"/>
</dbReference>
<dbReference type="Gene3D" id="3.40.50.10810">
    <property type="entry name" value="Tandem AAA-ATPase domain"/>
    <property type="match status" value="1"/>
</dbReference>
<reference evidence="3" key="1">
    <citation type="submission" date="2007-03" db="EMBL/GenBank/DDBJ databases">
        <title>Annotation of Culex pipiens quinquefasciatus.</title>
        <authorList>
            <consortium name="The Broad Institute Genome Sequencing Platform"/>
            <person name="Atkinson P.W."/>
            <person name="Hemingway J."/>
            <person name="Christensen B.M."/>
            <person name="Higgs S."/>
            <person name="Kodira C."/>
            <person name="Hannick L."/>
            <person name="Megy K."/>
            <person name="O'Leary S."/>
            <person name="Pearson M."/>
            <person name="Haas B.J."/>
            <person name="Mauceli E."/>
            <person name="Wortman J.R."/>
            <person name="Lee N.H."/>
            <person name="Guigo R."/>
            <person name="Stanke M."/>
            <person name="Alvarado L."/>
            <person name="Amedeo P."/>
            <person name="Antoine C.H."/>
            <person name="Arensburger P."/>
            <person name="Bidwell S.L."/>
            <person name="Crawford M."/>
            <person name="Camaro F."/>
            <person name="Devon K."/>
            <person name="Engels R."/>
            <person name="Hammond M."/>
            <person name="Howarth C."/>
            <person name="Koehrsen M."/>
            <person name="Lawson D."/>
            <person name="Montgomery P."/>
            <person name="Nene V."/>
            <person name="Nusbaum C."/>
            <person name="Puiu D."/>
            <person name="Romero-Severson J."/>
            <person name="Severson D.W."/>
            <person name="Shumway M."/>
            <person name="Sisk P."/>
            <person name="Stolte C."/>
            <person name="Zeng Q."/>
            <person name="Eisenstadt E."/>
            <person name="Fraser-Liggett C."/>
            <person name="Strausberg R."/>
            <person name="Galagan J."/>
            <person name="Birren B."/>
            <person name="Collins F.H."/>
        </authorList>
    </citation>
    <scope>NUCLEOTIDE SEQUENCE [LARGE SCALE GENOMIC DNA]</scope>
    <source>
        <strain evidence="3">JHB</strain>
    </source>
</reference>
<dbReference type="AlphaFoldDB" id="B0X254"/>
<dbReference type="Pfam" id="PF00176">
    <property type="entry name" value="SNF2-rel_dom"/>
    <property type="match status" value="1"/>
</dbReference>
<dbReference type="PANTHER" id="PTHR45629">
    <property type="entry name" value="SNF2/RAD54 FAMILY MEMBER"/>
    <property type="match status" value="1"/>
</dbReference>
<dbReference type="PANTHER" id="PTHR45629:SF7">
    <property type="entry name" value="DNA EXCISION REPAIR PROTEIN ERCC-6-RELATED"/>
    <property type="match status" value="1"/>
</dbReference>
<dbReference type="EMBL" id="DS232280">
    <property type="protein sequence ID" value="EDS38984.1"/>
    <property type="molecule type" value="Genomic_DNA"/>
</dbReference>
<evidence type="ECO:0000313" key="4">
    <source>
        <dbReference type="EnsemblMetazoa" id="CPIJ013443-PA"/>
    </source>
</evidence>
<dbReference type="STRING" id="7176.B0X254"/>
<feature type="domain" description="SNF2 N-terminal" evidence="2">
    <location>
        <begin position="292"/>
        <end position="383"/>
    </location>
</feature>
<dbReference type="InterPro" id="IPR050496">
    <property type="entry name" value="SNF2_RAD54_helicase_repair"/>
</dbReference>
<dbReference type="VEuPathDB" id="VectorBase:CQUJHB015547"/>
<dbReference type="eggNOG" id="KOG0390">
    <property type="taxonomic scope" value="Eukaryota"/>
</dbReference>
<dbReference type="HOGENOM" id="CLU_704481_0_0_1"/>